<name>A0AAW1ZR70_CULAL</name>
<protein>
    <submittedName>
        <fullName evidence="1">Uncharacterized protein</fullName>
    </submittedName>
</protein>
<sequence length="171" mass="19165">MHHNVLNCFTKFVLQWQTIMDYCATLDNPKIRDVLACYDPDSDKAACILLLLMLYFKKPKESLMLEVDPCATAVDVNTAELPGTPCLIIQGDMMKPSGWLISIEGHVVMGPHPFILYGIAYPAAGSSTLEFIQRCFLGINPERGSKTKKQTTMNPHVSTLLRKLIDFEWAS</sequence>
<evidence type="ECO:0000313" key="1">
    <source>
        <dbReference type="EMBL" id="KAK9963939.1"/>
    </source>
</evidence>
<evidence type="ECO:0000313" key="2">
    <source>
        <dbReference type="Proteomes" id="UP001479290"/>
    </source>
</evidence>
<gene>
    <name evidence="1" type="ORF">ABG768_005154</name>
</gene>
<dbReference type="EMBL" id="JAWDJR010000013">
    <property type="protein sequence ID" value="KAK9963939.1"/>
    <property type="molecule type" value="Genomic_DNA"/>
</dbReference>
<keyword evidence="2" id="KW-1185">Reference proteome</keyword>
<comment type="caution">
    <text evidence="1">The sequence shown here is derived from an EMBL/GenBank/DDBJ whole genome shotgun (WGS) entry which is preliminary data.</text>
</comment>
<dbReference type="Proteomes" id="UP001479290">
    <property type="component" value="Unassembled WGS sequence"/>
</dbReference>
<dbReference type="PANTHER" id="PTHR31025">
    <property type="entry name" value="SI:CH211-196P9.1-RELATED"/>
    <property type="match status" value="1"/>
</dbReference>
<dbReference type="AlphaFoldDB" id="A0AAW1ZR70"/>
<reference evidence="1 2" key="1">
    <citation type="submission" date="2024-05" db="EMBL/GenBank/DDBJ databases">
        <title>A high-quality chromosomal-level genome assembly of Topmouth culter (Culter alburnus).</title>
        <authorList>
            <person name="Zhao H."/>
        </authorList>
    </citation>
    <scope>NUCLEOTIDE SEQUENCE [LARGE SCALE GENOMIC DNA]</scope>
    <source>
        <strain evidence="1">CATC2023</strain>
        <tissue evidence="1">Muscle</tissue>
    </source>
</reference>
<dbReference type="PANTHER" id="PTHR31025:SF30">
    <property type="entry name" value="SI:DKEY-15H8.17"/>
    <property type="match status" value="1"/>
</dbReference>
<proteinExistence type="predicted"/>
<organism evidence="1 2">
    <name type="scientific">Culter alburnus</name>
    <name type="common">Topmouth culter</name>
    <dbReference type="NCBI Taxonomy" id="194366"/>
    <lineage>
        <taxon>Eukaryota</taxon>
        <taxon>Metazoa</taxon>
        <taxon>Chordata</taxon>
        <taxon>Craniata</taxon>
        <taxon>Vertebrata</taxon>
        <taxon>Euteleostomi</taxon>
        <taxon>Actinopterygii</taxon>
        <taxon>Neopterygii</taxon>
        <taxon>Teleostei</taxon>
        <taxon>Ostariophysi</taxon>
        <taxon>Cypriniformes</taxon>
        <taxon>Xenocyprididae</taxon>
        <taxon>Xenocypridinae</taxon>
        <taxon>Culter</taxon>
    </lineage>
</organism>
<accession>A0AAW1ZR70</accession>